<reference evidence="7" key="1">
    <citation type="journal article" date="2020" name="New Phytol.">
        <title>Comparative genomics reveals dynamic genome evolution in host specialist ectomycorrhizal fungi.</title>
        <authorList>
            <person name="Lofgren L.A."/>
            <person name="Nguyen N.H."/>
            <person name="Vilgalys R."/>
            <person name="Ruytinx J."/>
            <person name="Liao H.L."/>
            <person name="Branco S."/>
            <person name="Kuo A."/>
            <person name="LaButti K."/>
            <person name="Lipzen A."/>
            <person name="Andreopoulos W."/>
            <person name="Pangilinan J."/>
            <person name="Riley R."/>
            <person name="Hundley H."/>
            <person name="Na H."/>
            <person name="Barry K."/>
            <person name="Grigoriev I.V."/>
            <person name="Stajich J.E."/>
            <person name="Kennedy P.G."/>
        </authorList>
    </citation>
    <scope>NUCLEOTIDE SEQUENCE</scope>
    <source>
        <strain evidence="7">S12</strain>
    </source>
</reference>
<dbReference type="GO" id="GO:0008270">
    <property type="term" value="F:zinc ion binding"/>
    <property type="evidence" value="ECO:0007669"/>
    <property type="project" value="InterPro"/>
</dbReference>
<accession>A0A9P7J3J8</accession>
<dbReference type="GO" id="GO:0008198">
    <property type="term" value="F:ferrous iron binding"/>
    <property type="evidence" value="ECO:0007669"/>
    <property type="project" value="InterPro"/>
</dbReference>
<proteinExistence type="inferred from homology"/>
<dbReference type="CDD" id="cd07363">
    <property type="entry name" value="45_DOPA_Dioxygenase"/>
    <property type="match status" value="1"/>
</dbReference>
<keyword evidence="7" id="KW-0223">Dioxygenase</keyword>
<dbReference type="AlphaFoldDB" id="A0A9P7J3J8"/>
<evidence type="ECO:0000256" key="2">
    <source>
        <dbReference type="ARBA" id="ARBA00007581"/>
    </source>
</evidence>
<dbReference type="Gene3D" id="3.40.830.10">
    <property type="entry name" value="LigB-like"/>
    <property type="match status" value="1"/>
</dbReference>
<comment type="caution">
    <text evidence="7">The sequence shown here is derived from an EMBL/GenBank/DDBJ whole genome shotgun (WGS) entry which is preliminary data.</text>
</comment>
<evidence type="ECO:0000256" key="4">
    <source>
        <dbReference type="ARBA" id="ARBA00022833"/>
    </source>
</evidence>
<evidence type="ECO:0000256" key="3">
    <source>
        <dbReference type="ARBA" id="ARBA00022723"/>
    </source>
</evidence>
<dbReference type="InterPro" id="IPR014436">
    <property type="entry name" value="Extradiol_dOase_DODA"/>
</dbReference>
<feature type="domain" description="Extradiol ring-cleavage dioxygenase class III enzyme subunit B" evidence="6">
    <location>
        <begin position="26"/>
        <end position="309"/>
    </location>
</feature>
<dbReference type="RefSeq" id="XP_041164529.1">
    <property type="nucleotide sequence ID" value="XM_041308971.1"/>
</dbReference>
<evidence type="ECO:0000313" key="7">
    <source>
        <dbReference type="EMBL" id="KAG1800787.1"/>
    </source>
</evidence>
<keyword evidence="4" id="KW-0862">Zinc</keyword>
<keyword evidence="3" id="KW-0479">Metal-binding</keyword>
<dbReference type="Proteomes" id="UP000719766">
    <property type="component" value="Unassembled WGS sequence"/>
</dbReference>
<dbReference type="EMBL" id="JABBWE010000008">
    <property type="protein sequence ID" value="KAG1800787.1"/>
    <property type="molecule type" value="Genomic_DNA"/>
</dbReference>
<evidence type="ECO:0000256" key="5">
    <source>
        <dbReference type="ARBA" id="ARBA00023002"/>
    </source>
</evidence>
<dbReference type="GO" id="GO:0016702">
    <property type="term" value="F:oxidoreductase activity, acting on single donors with incorporation of molecular oxygen, incorporation of two atoms of oxygen"/>
    <property type="evidence" value="ECO:0007669"/>
    <property type="project" value="UniProtKB-ARBA"/>
</dbReference>
<comment type="similarity">
    <text evidence="2">Belongs to the DODA-type extradiol aromatic ring-opening dioxygenase family.</text>
</comment>
<dbReference type="InterPro" id="IPR004183">
    <property type="entry name" value="Xdiol_dOase_suB"/>
</dbReference>
<gene>
    <name evidence="7" type="ORF">HD556DRAFT_1502074</name>
</gene>
<dbReference type="PANTHER" id="PTHR30096:SF0">
    <property type="entry name" value="4,5-DOPA DIOXYGENASE EXTRADIOL-LIKE PROTEIN"/>
    <property type="match status" value="1"/>
</dbReference>
<protein>
    <submittedName>
        <fullName evidence="7">Extradiol aromatic ring-opening dioxygenase</fullName>
    </submittedName>
</protein>
<comment type="cofactor">
    <cofactor evidence="1">
        <name>Zn(2+)</name>
        <dbReference type="ChEBI" id="CHEBI:29105"/>
    </cofactor>
</comment>
<evidence type="ECO:0000259" key="6">
    <source>
        <dbReference type="Pfam" id="PF02900"/>
    </source>
</evidence>
<keyword evidence="5" id="KW-0560">Oxidoreductase</keyword>
<evidence type="ECO:0000313" key="8">
    <source>
        <dbReference type="Proteomes" id="UP000719766"/>
    </source>
</evidence>
<name>A0A9P7J3J8_9AGAM</name>
<keyword evidence="8" id="KW-1185">Reference proteome</keyword>
<dbReference type="PANTHER" id="PTHR30096">
    <property type="entry name" value="4,5-DOPA DIOXYGENASE EXTRADIOL-LIKE PROTEIN"/>
    <property type="match status" value="1"/>
</dbReference>
<dbReference type="PIRSF" id="PIRSF006157">
    <property type="entry name" value="Doxgns_DODA"/>
    <property type="match status" value="1"/>
</dbReference>
<dbReference type="Pfam" id="PF02900">
    <property type="entry name" value="LigB"/>
    <property type="match status" value="1"/>
</dbReference>
<sequence>MSFPKTQSEWRTALDALPSTPEKIPAFFFGHGSPMLIARQVTNSPMTSTMGPGGDLANFLRDLGPALRAKYKPKGIVVFSAHWETIGVRHVTDYGDRNPLLMDYFGFEPYYYQQTFESKGNRALAERIILLYKEVSQQKVGGKAKLSSINENRGWDGRTSPPRQGPGFDHGVFVPFKLMFGDKVDDVPIVQVSIERSSDPEQNWAVGKALSKLREDGILILAGGLTVHNLHDRKQFSEKSASPDVTMFDQAITVAASKSQLDERKQSLFDLMKHDGFAQAHPSVEHFVPLYVAAGAGEEGGVQVVSAIYSAPTIAFGI</sequence>
<dbReference type="OrthoDB" id="7396853at2759"/>
<dbReference type="GeneID" id="64602735"/>
<dbReference type="SUPFAM" id="SSF53213">
    <property type="entry name" value="LigB-like"/>
    <property type="match status" value="1"/>
</dbReference>
<evidence type="ECO:0000256" key="1">
    <source>
        <dbReference type="ARBA" id="ARBA00001947"/>
    </source>
</evidence>
<organism evidence="7 8">
    <name type="scientific">Suillus plorans</name>
    <dbReference type="NCBI Taxonomy" id="116603"/>
    <lineage>
        <taxon>Eukaryota</taxon>
        <taxon>Fungi</taxon>
        <taxon>Dikarya</taxon>
        <taxon>Basidiomycota</taxon>
        <taxon>Agaricomycotina</taxon>
        <taxon>Agaricomycetes</taxon>
        <taxon>Agaricomycetidae</taxon>
        <taxon>Boletales</taxon>
        <taxon>Suillineae</taxon>
        <taxon>Suillaceae</taxon>
        <taxon>Suillus</taxon>
    </lineage>
</organism>